<feature type="transmembrane region" description="Helical" evidence="8">
    <location>
        <begin position="85"/>
        <end position="103"/>
    </location>
</feature>
<reference evidence="10 11" key="1">
    <citation type="submission" date="2020-03" db="EMBL/GenBank/DDBJ databases">
        <title>Draft genome of Streptomyces sp. ventii, isolated from the Axial Seamount in the Pacific Ocean, and resequencing of the two type strains Streptomyces lonarensis strain NCL 716 and Streptomyces bohaiensis strain 11A07.</title>
        <authorList>
            <person name="Loughran R.M."/>
            <person name="Pfannmuller K.M."/>
            <person name="Wasson B.J."/>
            <person name="Deadmond M.C."/>
            <person name="Paddock B.E."/>
            <person name="Koyack M.J."/>
            <person name="Gallegos D.A."/>
            <person name="Mitchell E.A."/>
            <person name="Ushijima B."/>
            <person name="Saw J.H."/>
            <person name="Mcphail K.L."/>
            <person name="Videau P."/>
        </authorList>
    </citation>
    <scope>NUCLEOTIDE SEQUENCE [LARGE SCALE GENOMIC DNA]</scope>
    <source>
        <strain evidence="11">5675061</strain>
    </source>
</reference>
<comment type="similarity">
    <text evidence="2">Belongs to the DedA family.</text>
</comment>
<sequence length="253" mass="26659">MSLPTTEPLIAALSAPGAAVAAEAAEPAEVGGVAGFFVDLMESIGGPGAGIAVAAENLFPPLPSELFLPLAGFTASQGGMTLAEALIWTTLGSVVGAVALYWIGAAIGRDRLRAVVARMPLVKVADFDRTEQWFARHGTKAVFFGRMIPVFRSLISVPAGVERMPMATFVLLTTAGSAVWNTALVLLGYSLGDNWHRVQGYAGVLEKVVLGAVAVGLLWFLVTRVRRHRAGDAGEGEEQSRGRGRRRGAHARR</sequence>
<keyword evidence="6 8" id="KW-0472">Membrane</keyword>
<evidence type="ECO:0000256" key="5">
    <source>
        <dbReference type="ARBA" id="ARBA00022989"/>
    </source>
</evidence>
<evidence type="ECO:0000313" key="10">
    <source>
        <dbReference type="EMBL" id="NJP66998.1"/>
    </source>
</evidence>
<dbReference type="Pfam" id="PF09335">
    <property type="entry name" value="VTT_dom"/>
    <property type="match status" value="1"/>
</dbReference>
<feature type="region of interest" description="Disordered" evidence="7">
    <location>
        <begin position="231"/>
        <end position="253"/>
    </location>
</feature>
<name>A0ABX1AIM0_9ACTN</name>
<evidence type="ECO:0000256" key="3">
    <source>
        <dbReference type="ARBA" id="ARBA00022475"/>
    </source>
</evidence>
<dbReference type="EMBL" id="JAAVJB010000082">
    <property type="protein sequence ID" value="NJP66998.1"/>
    <property type="molecule type" value="Genomic_DNA"/>
</dbReference>
<proteinExistence type="inferred from homology"/>
<protein>
    <submittedName>
        <fullName evidence="10">DedA family protein</fullName>
    </submittedName>
</protein>
<evidence type="ECO:0000313" key="11">
    <source>
        <dbReference type="Proteomes" id="UP000746503"/>
    </source>
</evidence>
<dbReference type="PANTHER" id="PTHR42709:SF6">
    <property type="entry name" value="UNDECAPRENYL PHOSPHATE TRANSPORTER A"/>
    <property type="match status" value="1"/>
</dbReference>
<keyword evidence="3" id="KW-1003">Cell membrane</keyword>
<dbReference type="InterPro" id="IPR032816">
    <property type="entry name" value="VTT_dom"/>
</dbReference>
<evidence type="ECO:0000256" key="6">
    <source>
        <dbReference type="ARBA" id="ARBA00023136"/>
    </source>
</evidence>
<keyword evidence="5 8" id="KW-1133">Transmembrane helix</keyword>
<dbReference type="InterPro" id="IPR051311">
    <property type="entry name" value="DedA_domain"/>
</dbReference>
<keyword evidence="11" id="KW-1185">Reference proteome</keyword>
<evidence type="ECO:0000256" key="4">
    <source>
        <dbReference type="ARBA" id="ARBA00022692"/>
    </source>
</evidence>
<evidence type="ECO:0000259" key="9">
    <source>
        <dbReference type="Pfam" id="PF09335"/>
    </source>
</evidence>
<dbReference type="PANTHER" id="PTHR42709">
    <property type="entry name" value="ALKALINE PHOSPHATASE LIKE PROTEIN"/>
    <property type="match status" value="1"/>
</dbReference>
<evidence type="ECO:0000256" key="8">
    <source>
        <dbReference type="SAM" id="Phobius"/>
    </source>
</evidence>
<keyword evidence="4 8" id="KW-0812">Transmembrane</keyword>
<comment type="subcellular location">
    <subcellularLocation>
        <location evidence="1">Cell membrane</location>
        <topology evidence="1">Multi-pass membrane protein</topology>
    </subcellularLocation>
</comment>
<feature type="transmembrane region" description="Helical" evidence="8">
    <location>
        <begin position="169"/>
        <end position="189"/>
    </location>
</feature>
<evidence type="ECO:0000256" key="2">
    <source>
        <dbReference type="ARBA" id="ARBA00010792"/>
    </source>
</evidence>
<evidence type="ECO:0000256" key="7">
    <source>
        <dbReference type="SAM" id="MobiDB-lite"/>
    </source>
</evidence>
<accession>A0ABX1AIM0</accession>
<gene>
    <name evidence="10" type="ORF">HCJ92_12020</name>
</gene>
<evidence type="ECO:0000256" key="1">
    <source>
        <dbReference type="ARBA" id="ARBA00004651"/>
    </source>
</evidence>
<feature type="compositionally biased region" description="Basic residues" evidence="7">
    <location>
        <begin position="242"/>
        <end position="253"/>
    </location>
</feature>
<dbReference type="Proteomes" id="UP000746503">
    <property type="component" value="Unassembled WGS sequence"/>
</dbReference>
<feature type="domain" description="VTT" evidence="9">
    <location>
        <begin position="62"/>
        <end position="190"/>
    </location>
</feature>
<organism evidence="10 11">
    <name type="scientific">Streptomyces spiramenti</name>
    <dbReference type="NCBI Taxonomy" id="2720606"/>
    <lineage>
        <taxon>Bacteria</taxon>
        <taxon>Bacillati</taxon>
        <taxon>Actinomycetota</taxon>
        <taxon>Actinomycetes</taxon>
        <taxon>Kitasatosporales</taxon>
        <taxon>Streptomycetaceae</taxon>
        <taxon>Streptomyces</taxon>
    </lineage>
</organism>
<comment type="caution">
    <text evidence="10">The sequence shown here is derived from an EMBL/GenBank/DDBJ whole genome shotgun (WGS) entry which is preliminary data.</text>
</comment>
<feature type="transmembrane region" description="Helical" evidence="8">
    <location>
        <begin position="201"/>
        <end position="222"/>
    </location>
</feature>